<dbReference type="PANTHER" id="PTHR40265:SF1">
    <property type="entry name" value="GLYOXALASE-LIKE DOMAIN-CONTAINING PROTEIN"/>
    <property type="match status" value="1"/>
</dbReference>
<feature type="domain" description="Glyoxalase-like" evidence="1">
    <location>
        <begin position="6"/>
        <end position="197"/>
    </location>
</feature>
<protein>
    <submittedName>
        <fullName evidence="2">VOC family protein</fullName>
    </submittedName>
</protein>
<dbReference type="AlphaFoldDB" id="A0A7C8GQU0"/>
<dbReference type="PANTHER" id="PTHR40265">
    <property type="entry name" value="BLL2707 PROTEIN"/>
    <property type="match status" value="1"/>
</dbReference>
<organism evidence="2 3">
    <name type="scientific">Gracilibacillus oryzae</name>
    <dbReference type="NCBI Taxonomy" id="1672701"/>
    <lineage>
        <taxon>Bacteria</taxon>
        <taxon>Bacillati</taxon>
        <taxon>Bacillota</taxon>
        <taxon>Bacilli</taxon>
        <taxon>Bacillales</taxon>
        <taxon>Bacillaceae</taxon>
        <taxon>Gracilibacillus</taxon>
    </lineage>
</organism>
<dbReference type="Pfam" id="PF13468">
    <property type="entry name" value="Glyoxalase_3"/>
    <property type="match status" value="1"/>
</dbReference>
<dbReference type="RefSeq" id="WP_153406573.1">
    <property type="nucleotide sequence ID" value="NZ_ML762448.1"/>
</dbReference>
<evidence type="ECO:0000313" key="3">
    <source>
        <dbReference type="Proteomes" id="UP000480246"/>
    </source>
</evidence>
<name>A0A7C8GQU0_9BACI</name>
<dbReference type="InterPro" id="IPR029068">
    <property type="entry name" value="Glyas_Bleomycin-R_OHBP_Dase"/>
</dbReference>
<dbReference type="Gene3D" id="3.10.180.10">
    <property type="entry name" value="2,3-Dihydroxybiphenyl 1,2-Dioxygenase, domain 1"/>
    <property type="match status" value="1"/>
</dbReference>
<accession>A0A7C8GQU0</accession>
<evidence type="ECO:0000259" key="1">
    <source>
        <dbReference type="Pfam" id="PF13468"/>
    </source>
</evidence>
<sequence length="257" mass="29437">MTSIKWDHTVHYVNDLEDAIEQFHEQGLTAFMGGSHKQWGTYNVLSYFDLCYIEFLGVEDRELAETIKEPNDVVRDSVKLLPEREELSRVALRTDDIEAVAKHLSKFNLELSPIMDGKRLDSQGNLIEWKMMTIAGDYQGLPYPFVIQWAGTDEKRRQKMIESGVIKKHPAGNVSIVEAVFDVRDPSAVSKHWQELFDFERAAESGVVSEKKLVVGNQSFLFRKGEENRMQQLVFNTDSESLKGKTIRIGQGEYIFS</sequence>
<dbReference type="InterPro" id="IPR025870">
    <property type="entry name" value="Glyoxalase-like_dom"/>
</dbReference>
<gene>
    <name evidence="2" type="ORF">F9U64_19600</name>
</gene>
<proteinExistence type="predicted"/>
<dbReference type="OrthoDB" id="9111355at2"/>
<reference evidence="2 3" key="1">
    <citation type="submission" date="2019-10" db="EMBL/GenBank/DDBJ databases">
        <title>Gracilibacillus sp. nov. isolated from rice seeds.</title>
        <authorList>
            <person name="He S."/>
        </authorList>
    </citation>
    <scope>NUCLEOTIDE SEQUENCE [LARGE SCALE GENOMIC DNA]</scope>
    <source>
        <strain evidence="2 3">TD8</strain>
    </source>
</reference>
<comment type="caution">
    <text evidence="2">The sequence shown here is derived from an EMBL/GenBank/DDBJ whole genome shotgun (WGS) entry which is preliminary data.</text>
</comment>
<dbReference type="Proteomes" id="UP000480246">
    <property type="component" value="Unassembled WGS sequence"/>
</dbReference>
<dbReference type="SUPFAM" id="SSF54593">
    <property type="entry name" value="Glyoxalase/Bleomycin resistance protein/Dihydroxybiphenyl dioxygenase"/>
    <property type="match status" value="1"/>
</dbReference>
<keyword evidence="3" id="KW-1185">Reference proteome</keyword>
<evidence type="ECO:0000313" key="2">
    <source>
        <dbReference type="EMBL" id="KAB8126655.1"/>
    </source>
</evidence>
<dbReference type="EMBL" id="WEID01000103">
    <property type="protein sequence ID" value="KAB8126655.1"/>
    <property type="molecule type" value="Genomic_DNA"/>
</dbReference>